<feature type="compositionally biased region" description="Low complexity" evidence="1">
    <location>
        <begin position="338"/>
        <end position="351"/>
    </location>
</feature>
<dbReference type="EMBL" id="JANCYW010000018">
    <property type="protein sequence ID" value="KAK4538592.1"/>
    <property type="molecule type" value="Genomic_DNA"/>
</dbReference>
<evidence type="ECO:0000313" key="2">
    <source>
        <dbReference type="EMBL" id="KAK4538592.1"/>
    </source>
</evidence>
<feature type="compositionally biased region" description="Polar residues" evidence="1">
    <location>
        <begin position="310"/>
        <end position="328"/>
    </location>
</feature>
<organism evidence="2 3">
    <name type="scientific">Cyanidium caldarium</name>
    <name type="common">Red alga</name>
    <dbReference type="NCBI Taxonomy" id="2771"/>
    <lineage>
        <taxon>Eukaryota</taxon>
        <taxon>Rhodophyta</taxon>
        <taxon>Bangiophyceae</taxon>
        <taxon>Cyanidiales</taxon>
        <taxon>Cyanidiaceae</taxon>
        <taxon>Cyanidium</taxon>
    </lineage>
</organism>
<gene>
    <name evidence="2" type="ORF">CDCA_CDCA18G4617</name>
</gene>
<sequence length="468" mass="50925">MGGLPEQLPMCRVVYALSDEYQQCACCSWCLEHGRAGQGHRRTLRHWAPLHATAVRRAARRLVQEMHAQPLHPVELARVRRVAEARVLSVCDYCEPVMLAALRQKRWPVLRLALARGAMLSPENLSLPEGVPPEAVAPQILAAADRLAGDMGWVSPPPPAPAFNDGNGGGGGVDTDDSVTLSDDSSTERVRSVRMSAARQTSRVSRDGGPDESVATADSGTTSPVCFGCSLPACRSVVPLLREGLQRHGPERLFRIVVSEQLPAGMRWEMRKWGAHLHEFYRYPQDAEALSVHLCVACYERLRAVIANDATDSTARPSRPSTSHASSENHQRQAARMSTSPSPTSTVSPSASAVRGVPILLLVSDGRRHKKFRVWSRRPIRKMITRFLQQLQRHTGQYAPCRFVARSAANPAAAAREMFLDDTPEQVGLRQGDVIHCEALSASPLPTARSTPDMVAGVGGGGGGLHRL</sequence>
<accession>A0AAV9J1W0</accession>
<evidence type="ECO:0000313" key="3">
    <source>
        <dbReference type="Proteomes" id="UP001301350"/>
    </source>
</evidence>
<comment type="caution">
    <text evidence="2">The sequence shown here is derived from an EMBL/GenBank/DDBJ whole genome shotgun (WGS) entry which is preliminary data.</text>
</comment>
<feature type="region of interest" description="Disordered" evidence="1">
    <location>
        <begin position="310"/>
        <end position="351"/>
    </location>
</feature>
<proteinExistence type="predicted"/>
<feature type="region of interest" description="Disordered" evidence="1">
    <location>
        <begin position="151"/>
        <end position="220"/>
    </location>
</feature>
<reference evidence="2 3" key="1">
    <citation type="submission" date="2022-07" db="EMBL/GenBank/DDBJ databases">
        <title>Genome-wide signatures of adaptation to extreme environments.</title>
        <authorList>
            <person name="Cho C.H."/>
            <person name="Yoon H.S."/>
        </authorList>
    </citation>
    <scope>NUCLEOTIDE SEQUENCE [LARGE SCALE GENOMIC DNA]</scope>
    <source>
        <strain evidence="2 3">DBV 063 E5</strain>
    </source>
</reference>
<dbReference type="AlphaFoldDB" id="A0AAV9J1W0"/>
<evidence type="ECO:0000256" key="1">
    <source>
        <dbReference type="SAM" id="MobiDB-lite"/>
    </source>
</evidence>
<keyword evidence="3" id="KW-1185">Reference proteome</keyword>
<dbReference type="Proteomes" id="UP001301350">
    <property type="component" value="Unassembled WGS sequence"/>
</dbReference>
<protein>
    <recommendedName>
        <fullName evidence="4">Ubiquitin-like domain-containing protein</fullName>
    </recommendedName>
</protein>
<name>A0AAV9J1W0_CYACA</name>
<evidence type="ECO:0008006" key="4">
    <source>
        <dbReference type="Google" id="ProtNLM"/>
    </source>
</evidence>